<comment type="caution">
    <text evidence="1">The sequence shown here is derived from an EMBL/GenBank/DDBJ whole genome shotgun (WGS) entry which is preliminary data.</text>
</comment>
<evidence type="ECO:0000313" key="1">
    <source>
        <dbReference type="EMBL" id="OGZ44632.1"/>
    </source>
</evidence>
<gene>
    <name evidence="1" type="ORF">A2756_04340</name>
</gene>
<reference evidence="1 2" key="1">
    <citation type="journal article" date="2016" name="Nat. Commun.">
        <title>Thousands of microbial genomes shed light on interconnected biogeochemical processes in an aquifer system.</title>
        <authorList>
            <person name="Anantharaman K."/>
            <person name="Brown C.T."/>
            <person name="Hug L.A."/>
            <person name="Sharon I."/>
            <person name="Castelle C.J."/>
            <person name="Probst A.J."/>
            <person name="Thomas B.C."/>
            <person name="Singh A."/>
            <person name="Wilkins M.J."/>
            <person name="Karaoz U."/>
            <person name="Brodie E.L."/>
            <person name="Williams K.H."/>
            <person name="Hubbard S.S."/>
            <person name="Banfield J.F."/>
        </authorList>
    </citation>
    <scope>NUCLEOTIDE SEQUENCE [LARGE SCALE GENOMIC DNA]</scope>
</reference>
<dbReference type="AlphaFoldDB" id="A0A1G2G3M4"/>
<accession>A0A1G2G3M4</accession>
<name>A0A1G2G3M4_9BACT</name>
<sequence>MGQIFEIPDFRNPSWHKIRDAFEDTEMRQGKQVVGVWRWGATYVYERIAEGVRIEGWETYWLSAMDVDPFLKSWRPHGPHSLVRAVRLSNDWKVITGTKPHRYRVHHGPPRTIELLFYTGSGMVYRKTLIEDIAVSHAPYS</sequence>
<protein>
    <submittedName>
        <fullName evidence="1">Uncharacterized protein</fullName>
    </submittedName>
</protein>
<dbReference type="STRING" id="1802115.A2756_04340"/>
<organism evidence="1 2">
    <name type="scientific">Candidatus Ryanbacteria bacterium RIFCSPHIGHO2_01_FULL_48_27</name>
    <dbReference type="NCBI Taxonomy" id="1802115"/>
    <lineage>
        <taxon>Bacteria</taxon>
        <taxon>Candidatus Ryaniibacteriota</taxon>
    </lineage>
</organism>
<dbReference type="Proteomes" id="UP000177785">
    <property type="component" value="Unassembled WGS sequence"/>
</dbReference>
<proteinExistence type="predicted"/>
<evidence type="ECO:0000313" key="2">
    <source>
        <dbReference type="Proteomes" id="UP000177785"/>
    </source>
</evidence>
<dbReference type="EMBL" id="MHNL01000018">
    <property type="protein sequence ID" value="OGZ44632.1"/>
    <property type="molecule type" value="Genomic_DNA"/>
</dbReference>